<feature type="signal peptide" evidence="1">
    <location>
        <begin position="1"/>
        <end position="24"/>
    </location>
</feature>
<protein>
    <submittedName>
        <fullName evidence="3">Beta-N-acetylglucosaminidase</fullName>
    </submittedName>
</protein>
<evidence type="ECO:0000256" key="1">
    <source>
        <dbReference type="SAM" id="SignalP"/>
    </source>
</evidence>
<dbReference type="InterPro" id="IPR013783">
    <property type="entry name" value="Ig-like_fold"/>
</dbReference>
<gene>
    <name evidence="3" type="primary">Bace</name>
</gene>
<feature type="domain" description="Mannosyl-glycoprotein endo-beta-N-acetylglucosamidase-like" evidence="2">
    <location>
        <begin position="777"/>
        <end position="969"/>
    </location>
</feature>
<dbReference type="InterPro" id="IPR002901">
    <property type="entry name" value="MGlyc_endo_b_GlcNAc-like_dom"/>
</dbReference>
<dbReference type="EMBL" id="AB499292">
    <property type="protein sequence ID" value="BAV13191.1"/>
    <property type="molecule type" value="Genomic_DNA"/>
</dbReference>
<sequence>MIRKSKAMIIAVICAIGTATFVSYDANNIAVAEVSSVKAMVAQLSPIVFIDQPTDGIQMGKKDFTVSGWSLSSSGVKDVKVYINNVLVGNAIINGARPDVAKVYPGYPGSDKSGYSFVVSKDKLVKGINEVKVISTGNDGVATTRKISMNVPSLSNLVCVDTPINNSTVSNDKITIAGWALAQEGVEAVNVFVNGDFVGKAAYGMSRADVAKAFPLYDDSNNSGYSIEIPKSKFLGSTGVIDVEVVSKDKKTSRTQVKLNVKDNFRITTIDIPAINSIIQNQNVFVGGWAINPSGLQKVTISLNGKILGDATMVARPDVAKVYPNYKGVSNSGFNYSINKSLLLEGNNVITVEAIGVDGTKVSKNTNITYKAPVALTCIDLPYENSKINNTDFVVSGWALNPDGVKEVKVYVDGKYIKSATLGLSRPDVEKVNPGYINGANSGYKLVIDRNIISPGAHTVTVEAIGNTGILGKATRNITMNKPSSYIVADNFSGGINYNRSFNIVGWALSPSGVKAVNVYVDGNLFNTTKPSISRPDVDAAFPGYVGGTTSGYSLYFDINKVARGIRQITLEAIGNDGTITKREYKLTVNKPDGQTFIDTPINNQLVSSSSITVSGWALNATGISSVQIYLDNQLKANATVGLSRPDVGAAFASKNYTDANISGYSATLDTTGVLVGDHIIKVVAIGKDGTSCAVERTIASKGKVVFTNYANTLDYYVNLQVAKKPPIWLSSGSRPATRTEIYNEMNPNTSINDPNAVFMFMKLNFTEGINADNLNKTLTTAGVLQGKGQAFLNGGRAFNVNPIYLVSHALLETGYGKSQLSIGTTITEIADLNSPVYETFLENGVKKEYLVGYKMIKLPAPVTVYNMYGIGAFDDMPHFPNRPLITGTTAAYKNGWTTVDAAITGGAKWIGDGYINDPTFNQNTLYKMRWDFAKNWHQYATDVLWARKQTYNIAKLVNQMDNPVLEFDIPRFK</sequence>
<keyword evidence="1" id="KW-0732">Signal</keyword>
<dbReference type="AlphaFoldDB" id="A0A173N031"/>
<accession>A0A173N031</accession>
<dbReference type="OMA" id="DVNNAFP"/>
<dbReference type="SMART" id="SM00047">
    <property type="entry name" value="LYZ2"/>
    <property type="match status" value="1"/>
</dbReference>
<evidence type="ECO:0000259" key="2">
    <source>
        <dbReference type="SMART" id="SM00047"/>
    </source>
</evidence>
<reference evidence="3" key="1">
    <citation type="submission" date="2009-04" db="EMBL/GenBank/DDBJ databases">
        <title>Clostridium cellulovorans cellulosomal and noncellulosomal genes.</title>
        <authorList>
            <person name="Tamaru Y."/>
        </authorList>
    </citation>
    <scope>NUCLEOTIDE SEQUENCE</scope>
</reference>
<feature type="chain" id="PRO_5038400183" evidence="1">
    <location>
        <begin position="25"/>
        <end position="974"/>
    </location>
</feature>
<proteinExistence type="predicted"/>
<evidence type="ECO:0000313" key="3">
    <source>
        <dbReference type="EMBL" id="BAV13191.1"/>
    </source>
</evidence>
<dbReference type="Pfam" id="PF17957">
    <property type="entry name" value="Big_7"/>
    <property type="match status" value="2"/>
</dbReference>
<dbReference type="Gene3D" id="2.60.40.10">
    <property type="entry name" value="Immunoglobulins"/>
    <property type="match status" value="1"/>
</dbReference>
<dbReference type="GO" id="GO:0004040">
    <property type="term" value="F:amidase activity"/>
    <property type="evidence" value="ECO:0007669"/>
    <property type="project" value="InterPro"/>
</dbReference>
<name>A0A173N031_CLOCL</name>
<organism evidence="3">
    <name type="scientific">Clostridium cellulovorans</name>
    <dbReference type="NCBI Taxonomy" id="1493"/>
    <lineage>
        <taxon>Bacteria</taxon>
        <taxon>Bacillati</taxon>
        <taxon>Bacillota</taxon>
        <taxon>Clostridia</taxon>
        <taxon>Eubacteriales</taxon>
        <taxon>Clostridiaceae</taxon>
        <taxon>Clostridium</taxon>
    </lineage>
</organism>